<dbReference type="HOGENOM" id="CLU_115370_0_0_6"/>
<organism evidence="1 2">
    <name type="scientific">Acidithiobacillus ferrivorans SS3</name>
    <dbReference type="NCBI Taxonomy" id="743299"/>
    <lineage>
        <taxon>Bacteria</taxon>
        <taxon>Pseudomonadati</taxon>
        <taxon>Pseudomonadota</taxon>
        <taxon>Acidithiobacillia</taxon>
        <taxon>Acidithiobacillales</taxon>
        <taxon>Acidithiobacillaceae</taxon>
        <taxon>Acidithiobacillus</taxon>
    </lineage>
</organism>
<reference evidence="1 2" key="1">
    <citation type="journal article" date="2011" name="J. Bacteriol.">
        <title>Draft genome of the psychrotolerant acidophile Acidithiobacillus ferrivorans SS3.</title>
        <authorList>
            <person name="Liljeqvist M."/>
            <person name="Valdes J."/>
            <person name="Holmes D.S."/>
            <person name="Dopson M."/>
        </authorList>
    </citation>
    <scope>NUCLEOTIDE SEQUENCE [LARGE SCALE GENOMIC DNA]</scope>
    <source>
        <strain evidence="1 2">SS3</strain>
    </source>
</reference>
<dbReference type="RefSeq" id="WP_014029351.1">
    <property type="nucleotide sequence ID" value="NC_015942.1"/>
</dbReference>
<dbReference type="Gene3D" id="1.25.40.10">
    <property type="entry name" value="Tetratricopeptide repeat domain"/>
    <property type="match status" value="1"/>
</dbReference>
<dbReference type="KEGG" id="afi:Acife_1977"/>
<dbReference type="eggNOG" id="COG0790">
    <property type="taxonomic scope" value="Bacteria"/>
</dbReference>
<name>G0JLP9_9PROT</name>
<dbReference type="AlphaFoldDB" id="G0JLP9"/>
<sequence length="149" mass="16859">MLIGKSIRTVHNWMEDGRIEGRRIPYPDIPAGFAQLINLPSMQPLIPFSMTDAIMEGISKADNYNHEEMVKVGLLFYDVKRFKIAADWLTCAAKHNNNEAMLLLSDFFIRGLGVKQSHAIGLQWLGKSSENGNMRATEKINKLLRLLNS</sequence>
<dbReference type="EMBL" id="CP002985">
    <property type="protein sequence ID" value="AEM48098.1"/>
    <property type="molecule type" value="Genomic_DNA"/>
</dbReference>
<proteinExistence type="predicted"/>
<gene>
    <name evidence="1" type="ORF">Acife_1977</name>
</gene>
<protein>
    <submittedName>
        <fullName evidence="1">Sel1 domain protein repeat-containing protein</fullName>
    </submittedName>
</protein>
<dbReference type="SUPFAM" id="SSF81901">
    <property type="entry name" value="HCP-like"/>
    <property type="match status" value="1"/>
</dbReference>
<evidence type="ECO:0000313" key="2">
    <source>
        <dbReference type="Proteomes" id="UP000009220"/>
    </source>
</evidence>
<dbReference type="Proteomes" id="UP000009220">
    <property type="component" value="Chromosome"/>
</dbReference>
<accession>G0JLP9</accession>
<evidence type="ECO:0000313" key="1">
    <source>
        <dbReference type="EMBL" id="AEM48098.1"/>
    </source>
</evidence>
<dbReference type="InterPro" id="IPR011990">
    <property type="entry name" value="TPR-like_helical_dom_sf"/>
</dbReference>